<name>A0AAV7I2W2_COTGL</name>
<dbReference type="Proteomes" id="UP000826195">
    <property type="component" value="Unassembled WGS sequence"/>
</dbReference>
<organism evidence="1 2">
    <name type="scientific">Cotesia glomerata</name>
    <name type="common">Lepidopteran parasitic wasp</name>
    <name type="synonym">Apanteles glomeratus</name>
    <dbReference type="NCBI Taxonomy" id="32391"/>
    <lineage>
        <taxon>Eukaryota</taxon>
        <taxon>Metazoa</taxon>
        <taxon>Ecdysozoa</taxon>
        <taxon>Arthropoda</taxon>
        <taxon>Hexapoda</taxon>
        <taxon>Insecta</taxon>
        <taxon>Pterygota</taxon>
        <taxon>Neoptera</taxon>
        <taxon>Endopterygota</taxon>
        <taxon>Hymenoptera</taxon>
        <taxon>Apocrita</taxon>
        <taxon>Ichneumonoidea</taxon>
        <taxon>Braconidae</taxon>
        <taxon>Microgastrinae</taxon>
        <taxon>Cotesia</taxon>
    </lineage>
</organism>
<proteinExistence type="predicted"/>
<reference evidence="1 2" key="1">
    <citation type="journal article" date="2021" name="J. Hered.">
        <title>A chromosome-level genome assembly of the parasitoid wasp, Cotesia glomerata (Hymenoptera: Braconidae).</title>
        <authorList>
            <person name="Pinto B.J."/>
            <person name="Weis J.J."/>
            <person name="Gamble T."/>
            <person name="Ode P.J."/>
            <person name="Paul R."/>
            <person name="Zaspel J.M."/>
        </authorList>
    </citation>
    <scope>NUCLEOTIDE SEQUENCE [LARGE SCALE GENOMIC DNA]</scope>
    <source>
        <strain evidence="1">CgM1</strain>
    </source>
</reference>
<dbReference type="EMBL" id="JAHXZJ010001492">
    <property type="protein sequence ID" value="KAH0552517.1"/>
    <property type="molecule type" value="Genomic_DNA"/>
</dbReference>
<protein>
    <submittedName>
        <fullName evidence="1">Uncharacterized protein</fullName>
    </submittedName>
</protein>
<evidence type="ECO:0000313" key="1">
    <source>
        <dbReference type="EMBL" id="KAH0552517.1"/>
    </source>
</evidence>
<evidence type="ECO:0000313" key="2">
    <source>
        <dbReference type="Proteomes" id="UP000826195"/>
    </source>
</evidence>
<accession>A0AAV7I2W2</accession>
<gene>
    <name evidence="1" type="ORF">KQX54_011514</name>
</gene>
<comment type="caution">
    <text evidence="1">The sequence shown here is derived from an EMBL/GenBank/DDBJ whole genome shotgun (WGS) entry which is preliminary data.</text>
</comment>
<keyword evidence="2" id="KW-1185">Reference proteome</keyword>
<sequence>MEGREKLKHLTPISHLSLPDDCFWPWYLKSRQIKNSSGLLKNFKMADTLEAEKHSGVNENAQRLLDTINDIESRLRQARKAYHILYGNSTLQDDNHGSYQKTNLKTKRAGRKQKLRDIIFWKGQFLRAVKENKHKTKCFVFK</sequence>
<dbReference type="AlphaFoldDB" id="A0AAV7I2W2"/>